<feature type="non-terminal residue" evidence="1">
    <location>
        <position position="1"/>
    </location>
</feature>
<comment type="caution">
    <text evidence="1">The sequence shown here is derived from an EMBL/GenBank/DDBJ whole genome shotgun (WGS) entry which is preliminary data.</text>
</comment>
<gene>
    <name evidence="1" type="ORF">BCR43DRAFT_499237</name>
</gene>
<accession>A0A1X2H084</accession>
<dbReference type="Proteomes" id="UP000242180">
    <property type="component" value="Unassembled WGS sequence"/>
</dbReference>
<sequence>IRRYRICVKYVLLFSWLATQSIPSCRCINGVLFHRRVNVLAILILCATNPLTYQACKRSYHQHENDFLVRKLPPVKMLAGLT</sequence>
<organism evidence="1 2">
    <name type="scientific">Syncephalastrum racemosum</name>
    <name type="common">Filamentous fungus</name>
    <dbReference type="NCBI Taxonomy" id="13706"/>
    <lineage>
        <taxon>Eukaryota</taxon>
        <taxon>Fungi</taxon>
        <taxon>Fungi incertae sedis</taxon>
        <taxon>Mucoromycota</taxon>
        <taxon>Mucoromycotina</taxon>
        <taxon>Mucoromycetes</taxon>
        <taxon>Mucorales</taxon>
        <taxon>Syncephalastraceae</taxon>
        <taxon>Syncephalastrum</taxon>
    </lineage>
</organism>
<keyword evidence="2" id="KW-1185">Reference proteome</keyword>
<dbReference type="EMBL" id="MCGN01000012">
    <property type="protein sequence ID" value="ORY90394.1"/>
    <property type="molecule type" value="Genomic_DNA"/>
</dbReference>
<reference evidence="1 2" key="1">
    <citation type="submission" date="2016-07" db="EMBL/GenBank/DDBJ databases">
        <title>Pervasive Adenine N6-methylation of Active Genes in Fungi.</title>
        <authorList>
            <consortium name="DOE Joint Genome Institute"/>
            <person name="Mondo S.J."/>
            <person name="Dannebaum R.O."/>
            <person name="Kuo R.C."/>
            <person name="Labutti K."/>
            <person name="Haridas S."/>
            <person name="Kuo A."/>
            <person name="Salamov A."/>
            <person name="Ahrendt S.R."/>
            <person name="Lipzen A."/>
            <person name="Sullivan W."/>
            <person name="Andreopoulos W.B."/>
            <person name="Clum A."/>
            <person name="Lindquist E."/>
            <person name="Daum C."/>
            <person name="Ramamoorthy G.K."/>
            <person name="Gryganskyi A."/>
            <person name="Culley D."/>
            <person name="Magnuson J.K."/>
            <person name="James T.Y."/>
            <person name="O'Malley M.A."/>
            <person name="Stajich J.E."/>
            <person name="Spatafora J.W."/>
            <person name="Visel A."/>
            <person name="Grigoriev I.V."/>
        </authorList>
    </citation>
    <scope>NUCLEOTIDE SEQUENCE [LARGE SCALE GENOMIC DNA]</scope>
    <source>
        <strain evidence="1 2">NRRL 2496</strain>
    </source>
</reference>
<evidence type="ECO:0000313" key="1">
    <source>
        <dbReference type="EMBL" id="ORY90394.1"/>
    </source>
</evidence>
<name>A0A1X2H084_SYNRA</name>
<protein>
    <submittedName>
        <fullName evidence="1">Uncharacterized protein</fullName>
    </submittedName>
</protein>
<dbReference type="InParanoid" id="A0A1X2H084"/>
<dbReference type="AlphaFoldDB" id="A0A1X2H084"/>
<evidence type="ECO:0000313" key="2">
    <source>
        <dbReference type="Proteomes" id="UP000242180"/>
    </source>
</evidence>
<proteinExistence type="predicted"/>